<evidence type="ECO:0000256" key="8">
    <source>
        <dbReference type="ARBA" id="ARBA00023157"/>
    </source>
</evidence>
<dbReference type="SUPFAM" id="SSF52833">
    <property type="entry name" value="Thioredoxin-like"/>
    <property type="match status" value="1"/>
</dbReference>
<accession>A0ABU5ZQ51</accession>
<keyword evidence="6" id="KW-0560">Oxidoreductase</keyword>
<dbReference type="Gene3D" id="3.40.30.10">
    <property type="entry name" value="Glutaredoxin"/>
    <property type="match status" value="1"/>
</dbReference>
<name>A0ABU5ZQ51_9FLAO</name>
<evidence type="ECO:0000256" key="10">
    <source>
        <dbReference type="SAM" id="Phobius"/>
    </source>
</evidence>
<evidence type="ECO:0000313" key="14">
    <source>
        <dbReference type="Proteomes" id="UP001327027"/>
    </source>
</evidence>
<feature type="domain" description="Thioredoxin-like fold" evidence="12">
    <location>
        <begin position="360"/>
        <end position="509"/>
    </location>
</feature>
<dbReference type="Pfam" id="PF13462">
    <property type="entry name" value="Thioredoxin_4"/>
    <property type="match status" value="1"/>
</dbReference>
<organism evidence="13 14">
    <name type="scientific">Aquimarina gracilis</name>
    <dbReference type="NCBI Taxonomy" id="874422"/>
    <lineage>
        <taxon>Bacteria</taxon>
        <taxon>Pseudomonadati</taxon>
        <taxon>Bacteroidota</taxon>
        <taxon>Flavobacteriia</taxon>
        <taxon>Flavobacteriales</taxon>
        <taxon>Flavobacteriaceae</taxon>
        <taxon>Aquimarina</taxon>
    </lineage>
</organism>
<evidence type="ECO:0000313" key="13">
    <source>
        <dbReference type="EMBL" id="MEB3344219.1"/>
    </source>
</evidence>
<keyword evidence="7 10" id="KW-0472">Membrane</keyword>
<dbReference type="RefSeq" id="WP_324178269.1">
    <property type="nucleotide sequence ID" value="NZ_BAABAW010000016.1"/>
</dbReference>
<keyword evidence="9" id="KW-0676">Redox-active center</keyword>
<comment type="subcellular location">
    <subcellularLocation>
        <location evidence="1">Membrane</location>
        <topology evidence="1">Multi-pass membrane protein</topology>
    </subcellularLocation>
</comment>
<dbReference type="Gene3D" id="1.20.1440.130">
    <property type="entry name" value="VKOR domain"/>
    <property type="match status" value="1"/>
</dbReference>
<evidence type="ECO:0000256" key="7">
    <source>
        <dbReference type="ARBA" id="ARBA00023136"/>
    </source>
</evidence>
<evidence type="ECO:0000256" key="4">
    <source>
        <dbReference type="ARBA" id="ARBA00022719"/>
    </source>
</evidence>
<dbReference type="InterPro" id="IPR036249">
    <property type="entry name" value="Thioredoxin-like_sf"/>
</dbReference>
<evidence type="ECO:0000256" key="1">
    <source>
        <dbReference type="ARBA" id="ARBA00004141"/>
    </source>
</evidence>
<keyword evidence="14" id="KW-1185">Reference proteome</keyword>
<feature type="transmembrane region" description="Helical" evidence="10">
    <location>
        <begin position="234"/>
        <end position="255"/>
    </location>
</feature>
<dbReference type="Proteomes" id="UP001327027">
    <property type="component" value="Unassembled WGS sequence"/>
</dbReference>
<feature type="domain" description="Vitamin K epoxide reductase" evidence="11">
    <location>
        <begin position="162"/>
        <end position="285"/>
    </location>
</feature>
<keyword evidence="3 10" id="KW-0812">Transmembrane</keyword>
<keyword evidence="5 10" id="KW-1133">Transmembrane helix</keyword>
<reference evidence="13 14" key="1">
    <citation type="journal article" date="2013" name="Int. J. Syst. Evol. Microbiol.">
        <title>Aquimarina gracilis sp. nov., isolated from the gut microflora of a mussel, Mytilus coruscus, and emended description of Aquimarina spongiae.</title>
        <authorList>
            <person name="Park S.C."/>
            <person name="Choe H.N."/>
            <person name="Baik K.S."/>
            <person name="Seong C.N."/>
        </authorList>
    </citation>
    <scope>NUCLEOTIDE SEQUENCE [LARGE SCALE GENOMIC DNA]</scope>
    <source>
        <strain evidence="13 14">PSC32</strain>
    </source>
</reference>
<evidence type="ECO:0000259" key="12">
    <source>
        <dbReference type="Pfam" id="PF13462"/>
    </source>
</evidence>
<evidence type="ECO:0000259" key="11">
    <source>
        <dbReference type="Pfam" id="PF07884"/>
    </source>
</evidence>
<protein>
    <submittedName>
        <fullName evidence="13">Vitamin K epoxide reductase family protein</fullName>
    </submittedName>
</protein>
<dbReference type="EMBL" id="JAYKLX010000001">
    <property type="protein sequence ID" value="MEB3344219.1"/>
    <property type="molecule type" value="Genomic_DNA"/>
</dbReference>
<evidence type="ECO:0000256" key="2">
    <source>
        <dbReference type="ARBA" id="ARBA00006214"/>
    </source>
</evidence>
<evidence type="ECO:0000256" key="3">
    <source>
        <dbReference type="ARBA" id="ARBA00022692"/>
    </source>
</evidence>
<dbReference type="Pfam" id="PF07884">
    <property type="entry name" value="VKOR"/>
    <property type="match status" value="1"/>
</dbReference>
<keyword evidence="4" id="KW-0874">Quinone</keyword>
<evidence type="ECO:0000256" key="6">
    <source>
        <dbReference type="ARBA" id="ARBA00023002"/>
    </source>
</evidence>
<feature type="transmembrane region" description="Helical" evidence="10">
    <location>
        <begin position="134"/>
        <end position="152"/>
    </location>
</feature>
<dbReference type="InterPro" id="IPR012932">
    <property type="entry name" value="VKOR"/>
</dbReference>
<evidence type="ECO:0000256" key="9">
    <source>
        <dbReference type="ARBA" id="ARBA00023284"/>
    </source>
</evidence>
<comment type="similarity">
    <text evidence="2">Belongs to the VKOR family.</text>
</comment>
<sequence>MKNTIEKIVETVLIQNRIGNYDKKDLELQLQIHPNYPSFQSITDTLDYFDIDNIAVEVPVDALDQLPESFVSLVKKDEQDEIVAVTKKKGNIEINHTSLSSKKFSLEQFKEIWVPKVIAVEYNAKQSFAPNRSFIQTFLAITLAAGMLIALINRSWSLDQALFLLVSTAGLVFSFFALRESLGIQSQAIHQFCTSVGNSNCGDVINNNSGKLFKGFTLSDAGIAFFGSLTLYQIFFGFTSILLVPALIGVPFVIYSIYSQGFIIKKWCAICITIGAISLVLAAIALRALPLTFEVSLLPAFLMISALFTLMYLFAKEKVTENKQYRSDNMKLNQFKRDGQIFDYLLSLSDKVSDTATFTNEIVLGNPNSDFKVISFTNPMCGYCKDAFEAYTRVLKAMGDKLQIVIRLGVNLDDQNAEPTQIALRLMEIYHDQGSESFIAAYSEWFADRTYSKWIKKYNAPKNNPMYVEVLHKQSEWSNSNHIPYTPASVINGKTYPKKYTYNEFFHFIGIMLEKHTETVSGDGHTVEV</sequence>
<proteinExistence type="inferred from homology"/>
<keyword evidence="8" id="KW-1015">Disulfide bond</keyword>
<feature type="transmembrane region" description="Helical" evidence="10">
    <location>
        <begin position="161"/>
        <end position="178"/>
    </location>
</feature>
<dbReference type="InterPro" id="IPR012336">
    <property type="entry name" value="Thioredoxin-like_fold"/>
</dbReference>
<dbReference type="InterPro" id="IPR038354">
    <property type="entry name" value="VKOR_sf"/>
</dbReference>
<comment type="caution">
    <text evidence="13">The sequence shown here is derived from an EMBL/GenBank/DDBJ whole genome shotgun (WGS) entry which is preliminary data.</text>
</comment>
<dbReference type="CDD" id="cd02972">
    <property type="entry name" value="DsbA_family"/>
    <property type="match status" value="1"/>
</dbReference>
<dbReference type="CDD" id="cd12921">
    <property type="entry name" value="VKOR_4"/>
    <property type="match status" value="1"/>
</dbReference>
<feature type="transmembrane region" description="Helical" evidence="10">
    <location>
        <begin position="295"/>
        <end position="315"/>
    </location>
</feature>
<gene>
    <name evidence="13" type="ORF">U6A24_02045</name>
</gene>
<evidence type="ECO:0000256" key="5">
    <source>
        <dbReference type="ARBA" id="ARBA00022989"/>
    </source>
</evidence>
<feature type="transmembrane region" description="Helical" evidence="10">
    <location>
        <begin position="267"/>
        <end position="289"/>
    </location>
</feature>